<dbReference type="Proteomes" id="UP001140091">
    <property type="component" value="Unassembled WGS sequence"/>
</dbReference>
<dbReference type="EMBL" id="JANBPK010000318">
    <property type="protein sequence ID" value="KAJ2935797.1"/>
    <property type="molecule type" value="Genomic_DNA"/>
</dbReference>
<dbReference type="InterPro" id="IPR027417">
    <property type="entry name" value="P-loop_NTPase"/>
</dbReference>
<protein>
    <recommendedName>
        <fullName evidence="2">Nephrocystin 3-like N-terminal domain-containing protein</fullName>
    </recommendedName>
</protein>
<evidence type="ECO:0000313" key="4">
    <source>
        <dbReference type="Proteomes" id="UP001140091"/>
    </source>
</evidence>
<feature type="domain" description="Nephrocystin 3-like N-terminal" evidence="2">
    <location>
        <begin position="1080"/>
        <end position="1204"/>
    </location>
</feature>
<name>A0A9W8MMU8_9AGAR</name>
<evidence type="ECO:0000259" key="2">
    <source>
        <dbReference type="Pfam" id="PF24883"/>
    </source>
</evidence>
<proteinExistence type="predicted"/>
<evidence type="ECO:0000313" key="3">
    <source>
        <dbReference type="EMBL" id="KAJ2935797.1"/>
    </source>
</evidence>
<gene>
    <name evidence="3" type="ORF">H1R20_g1294</name>
</gene>
<comment type="caution">
    <text evidence="3">The sequence shown here is derived from an EMBL/GenBank/DDBJ whole genome shotgun (WGS) entry which is preliminary data.</text>
</comment>
<organism evidence="3 4">
    <name type="scientific">Candolleomyces eurysporus</name>
    <dbReference type="NCBI Taxonomy" id="2828524"/>
    <lineage>
        <taxon>Eukaryota</taxon>
        <taxon>Fungi</taxon>
        <taxon>Dikarya</taxon>
        <taxon>Basidiomycota</taxon>
        <taxon>Agaricomycotina</taxon>
        <taxon>Agaricomycetes</taxon>
        <taxon>Agaricomycetidae</taxon>
        <taxon>Agaricales</taxon>
        <taxon>Agaricineae</taxon>
        <taxon>Psathyrellaceae</taxon>
        <taxon>Candolleomyces</taxon>
    </lineage>
</organism>
<sequence length="1982" mass="220412">MTTYFSDAHDFSVKEFNVINAGPHIADPLNGPVPDLVSRIAAGALHDSDERCDAPKCHPETRVAVQDEIYSWIVHGDPDPAQKTVKMKWVTGPAGTGKSAIMGSLADRCKQDGVLVVTFFFSSSASPDRRRKTAFVPTLAYQLAQHLPELKDPVAQAIQHNPLLFKKNLRVQMEALILTPLRQVVVESKVPGVVLIDGLDECEAEQYLNSHVSLRTGNSMEREKAEDQLEILQVLQEAALEPAFPFRIVIASRAERVFREFFNNESQQSSFAPPLILDEKYNPNADIALFLQAKFGEIRRRFNLSLSWPSPDILATLLDQASGQFIYAATVVRYITTSRHGSPPTLLDQVLKVKPSPGINPFSHLDAFYSHILQSTRNPILAVKWLWILKGDLPPGGNNLFTQMDSDPAALLVNQLLQTDDGDAEYVLGDLYSLIDVPPSDDSETPYRPYHQSLYDFLGSEDRCGPIYVARTQCVELLWNRIFDIYKGLPACRPLDQQKFLHFFFNMVIPDISQLTSRFNFPPSSVDCDAHDFSVNELNLKINRAPSTSDPLDDPAPDLVSRIAAAHIPSTFPSLTSTMISFFSDARDVSVNELKVINISPSIGDPLNDLASRIVAGALHDSDERCDAPKCHPETRVAVQGEIYSWIVHGDSDPAQKTVKIKWVTGPAGTGKSAIMGSVADTCKQDGVLAVTFFFASYASPDRRRKTAFIPTLAYQLAQHLPALKDPVAQAIRNNPLLFKKNLRVQMEALILTPLRQVAIESKVPGVVLIDGVDECEAEQYFDSHVTPVSPRAGESIVRTKDQDQLEILEALREASLDPAFPFRIVIASRPERVFREFFNNDSHKSSFAPNLVLDEKYNPNADIALFLQAKFSEIRRRYNLSPSWPSPEILAILLDQASGQFIYAATVIRYINTSRHGSPQILLDWVLKVKPTTPGTNPFSHLDAFYTHILQSAPNPTLAVKWLWIIKGEILDWGGVLIDGQFTPPAFLVNLLLQTDNASADDAHDFSVKEVNVINAAPHVADPLNGPVPDLVSRIAAGAIHDSDERCDAPKCHPETRVAVQGEIYSWIVHGNSDPAQKTVKIKWVTGPAGTGKSAIMGSVADTCKQDGVLAVTFFFASYASPDRRRKTAFIPTLAYQLAEHLPALKDHVAQALRDKPLLFRKNLRVQMEALILTPLRQVAVESRVPGVVLVDGLDECEAEQYLDSHASSRTGRSMEREKAEDQLEILQVLQEAALDPAFPFRIVIASRPERVFREFFNNESWMSSFAPPLILDEKYNPNADITLFLQAKFGEIRRRYNLGPSWPSPEILGILLDQASGQFIYAATVIRYILTSRHGSPHTLLDQVLKVKPSPGINPFSHLDAFYTHILRSAPNPILAVKWLWILKGDLPPGGLNLFAQMGSDPAAFLINLFLQTDHGDADNAHDFSVNELKLTVINRAPSIGDPINDLASQIAAGAMQDSNERCDAPKCHPETRVAVQGEIYSWIVHGDPDPAQKMVKIKWVTGPAGTGKSAIMGSVADTCKQDGVLAVTFFFSSSASPDRRTKTAFVPTLAYQLAQHLPALKDPVAEAIKSNPLLFKKNLRVQMEALILTPLRQVAVESKVPGVLLVDGVDECEAEQYLDSHLSSRTGKLMERESAEDQLEILQVLQEAALDSAFPFRIVIASRSERVFREFFNNESHKSSFAAPLILDEKYDPNADIILFLQAKFGEIRRRYNLSPSWPSPEILAILLDQASGQFIYAATIIRYITSRHGSPHTLLDQVLKVKPSSGTNPFSHLDAFYTHILQSAPDPVLAVKWLWIIKGDLPPGGLNLFVLIGSDPAAFLLNLFLQTDHGDAEYVLGDLHSLINVPPSDDFDTPYRPYHKSFYDFLGSEDRCRQIYVGRTPCAELIWSRVFDICMHKGSPACRPLDQQKFLHFLSNLIMPDAFVFISQFNFTSSSVDWWVSTCLSHSELGISSMFHYVHWEPNMQTLAEFHFASLQES</sequence>
<reference evidence="3" key="1">
    <citation type="submission" date="2022-06" db="EMBL/GenBank/DDBJ databases">
        <title>Genome Sequence of Candolleomyces eurysporus.</title>
        <authorList>
            <person name="Buettner E."/>
        </authorList>
    </citation>
    <scope>NUCLEOTIDE SEQUENCE</scope>
    <source>
        <strain evidence="3">VTCC 930004</strain>
    </source>
</reference>
<feature type="domain" description="Nephrocystin 3-like N-terminal" evidence="2">
    <location>
        <begin position="658"/>
        <end position="781"/>
    </location>
</feature>
<dbReference type="InterPro" id="IPR056884">
    <property type="entry name" value="NPHP3-like_N"/>
</dbReference>
<dbReference type="PANTHER" id="PTHR10039">
    <property type="entry name" value="AMELOGENIN"/>
    <property type="match status" value="1"/>
</dbReference>
<dbReference type="SUPFAM" id="SSF52540">
    <property type="entry name" value="P-loop containing nucleoside triphosphate hydrolases"/>
    <property type="match status" value="4"/>
</dbReference>
<dbReference type="PANTHER" id="PTHR10039:SF5">
    <property type="entry name" value="NACHT DOMAIN-CONTAINING PROTEIN"/>
    <property type="match status" value="1"/>
</dbReference>
<keyword evidence="1" id="KW-0677">Repeat</keyword>
<evidence type="ECO:0000256" key="1">
    <source>
        <dbReference type="ARBA" id="ARBA00022737"/>
    </source>
</evidence>
<keyword evidence="4" id="KW-1185">Reference proteome</keyword>
<accession>A0A9W8MMU8</accession>
<dbReference type="Gene3D" id="3.40.50.300">
    <property type="entry name" value="P-loop containing nucleotide triphosphate hydrolases"/>
    <property type="match status" value="1"/>
</dbReference>
<dbReference type="OrthoDB" id="194358at2759"/>
<feature type="domain" description="Nephrocystin 3-like N-terminal" evidence="2">
    <location>
        <begin position="85"/>
        <end position="211"/>
    </location>
</feature>
<dbReference type="Pfam" id="PF24883">
    <property type="entry name" value="NPHP3_N"/>
    <property type="match status" value="4"/>
</dbReference>
<feature type="domain" description="Nephrocystin 3-like N-terminal" evidence="2">
    <location>
        <begin position="1499"/>
        <end position="1627"/>
    </location>
</feature>
<feature type="non-terminal residue" evidence="3">
    <location>
        <position position="1"/>
    </location>
</feature>